<reference evidence="1" key="1">
    <citation type="journal article" date="2021" name="Proc. Natl. Acad. Sci. U.S.A.">
        <title>A Catalog of Tens of Thousands of Viruses from Human Metagenomes Reveals Hidden Associations with Chronic Diseases.</title>
        <authorList>
            <person name="Tisza M.J."/>
            <person name="Buck C.B."/>
        </authorList>
    </citation>
    <scope>NUCLEOTIDE SEQUENCE</scope>
    <source>
        <strain evidence="1">Ctshb19</strain>
    </source>
</reference>
<organism evidence="1">
    <name type="scientific">Myoviridae sp. ctshb19</name>
    <dbReference type="NCBI Taxonomy" id="2825194"/>
    <lineage>
        <taxon>Viruses</taxon>
        <taxon>Duplodnaviria</taxon>
        <taxon>Heunggongvirae</taxon>
        <taxon>Uroviricota</taxon>
        <taxon>Caudoviricetes</taxon>
    </lineage>
</organism>
<dbReference type="EMBL" id="BK016086">
    <property type="protein sequence ID" value="DAF93516.1"/>
    <property type="molecule type" value="Genomic_DNA"/>
</dbReference>
<accession>A0A8S5UGF6</accession>
<evidence type="ECO:0000313" key="1">
    <source>
        <dbReference type="EMBL" id="DAF93516.1"/>
    </source>
</evidence>
<sequence length="31" mass="3533">MSYAMKATYHRKSGPTLLSVARMKSWCLCVI</sequence>
<proteinExistence type="predicted"/>
<name>A0A8S5UGF6_9CAUD</name>
<protein>
    <submittedName>
        <fullName evidence="1">Uncharacterized protein</fullName>
    </submittedName>
</protein>